<name>A0A7J7LGA0_9MAGN</name>
<dbReference type="InterPro" id="IPR002156">
    <property type="entry name" value="RNaseH_domain"/>
</dbReference>
<evidence type="ECO:0000256" key="1">
    <source>
        <dbReference type="SAM" id="MobiDB-lite"/>
    </source>
</evidence>
<evidence type="ECO:0000259" key="2">
    <source>
        <dbReference type="PROSITE" id="PS50879"/>
    </source>
</evidence>
<dbReference type="PANTHER" id="PTHR31286:SF60">
    <property type="entry name" value="PROTEIN, PUTATIVE-RELATED"/>
    <property type="match status" value="1"/>
</dbReference>
<evidence type="ECO:0000313" key="3">
    <source>
        <dbReference type="EMBL" id="KAF6141653.1"/>
    </source>
</evidence>
<feature type="compositionally biased region" description="Polar residues" evidence="1">
    <location>
        <begin position="11"/>
        <end position="32"/>
    </location>
</feature>
<organism evidence="3 4">
    <name type="scientific">Kingdonia uniflora</name>
    <dbReference type="NCBI Taxonomy" id="39325"/>
    <lineage>
        <taxon>Eukaryota</taxon>
        <taxon>Viridiplantae</taxon>
        <taxon>Streptophyta</taxon>
        <taxon>Embryophyta</taxon>
        <taxon>Tracheophyta</taxon>
        <taxon>Spermatophyta</taxon>
        <taxon>Magnoliopsida</taxon>
        <taxon>Ranunculales</taxon>
        <taxon>Circaeasteraceae</taxon>
        <taxon>Kingdonia</taxon>
    </lineage>
</organism>
<dbReference type="InterPro" id="IPR040256">
    <property type="entry name" value="At4g02000-like"/>
</dbReference>
<feature type="domain" description="RNase H type-1" evidence="2">
    <location>
        <begin position="560"/>
        <end position="647"/>
    </location>
</feature>
<dbReference type="PROSITE" id="PS50879">
    <property type="entry name" value="RNASE_H_1"/>
    <property type="match status" value="1"/>
</dbReference>
<sequence length="647" mass="73722">MNMEEGEEKNNSSPNQITSGGNPDQKTKNNQVLGRESPTRSKIPAPGGEKQVQSFMDQRQRFPGLLIEIWSKKIILSLGKILGNPIQIKESTRNQDYGFHASVLVDIDLSKTIPDHILLETEGNIIKQEVMLHRIPKYCSHCKNVGHTIAECKIVQKAFRANEVEHNKTKPMTGKELAKGNRGNQKLVIQDKQPHNKELGKTITAGPGESRDGEIDAKKSNSMPHKEDLVADIEDLVDDPTKVANRDEGDTYFTAINEVMQNLNPSSWADEMEYEEQVPKPINIPFRYLQSWGVEHEFGDIIASRWGKPMYAAPLFSIMLKLRRLKADIKGRITLAKSILNNIPIHNMVVYKWPSLLIKEGDKILRNYIWIGDPTKMKGVILKWDKNIQCNPSSHDTMIWKPDIQRVLSTKNAYETLRSKEDSAWWWKYIWRQAIHPRLGGFAWRLLNHILLMDDVIMKRDISIVSVCHQCHNASETESHTLLQCPFAVSLWQKATTCFAYAPITPSNNWRTILDRDTSLLSKNIMNNTIQDLKIIKELHVQYKPRLGNNIESCKWGLPNQDEVKICYDGSALGNPGEAGIGIIYRNNKEKVMGTYSKFIGQAMNFIAEITSIISRVQKAETQGWRRVWVVSDSAAVIKAFIKERIP</sequence>
<protein>
    <recommendedName>
        <fullName evidence="2">RNase H type-1 domain-containing protein</fullName>
    </recommendedName>
</protein>
<proteinExistence type="predicted"/>
<accession>A0A7J7LGA0</accession>
<keyword evidence="4" id="KW-1185">Reference proteome</keyword>
<dbReference type="Proteomes" id="UP000541444">
    <property type="component" value="Unassembled WGS sequence"/>
</dbReference>
<reference evidence="3 4" key="1">
    <citation type="journal article" date="2020" name="IScience">
        <title>Genome Sequencing of the Endangered Kingdonia uniflora (Circaeasteraceae, Ranunculales) Reveals Potential Mechanisms of Evolutionary Specialization.</title>
        <authorList>
            <person name="Sun Y."/>
            <person name="Deng T."/>
            <person name="Zhang A."/>
            <person name="Moore M.J."/>
            <person name="Landis J.B."/>
            <person name="Lin N."/>
            <person name="Zhang H."/>
            <person name="Zhang X."/>
            <person name="Huang J."/>
            <person name="Zhang X."/>
            <person name="Sun H."/>
            <person name="Wang H."/>
        </authorList>
    </citation>
    <scope>NUCLEOTIDE SEQUENCE [LARGE SCALE GENOMIC DNA]</scope>
    <source>
        <strain evidence="3">TB1705</strain>
        <tissue evidence="3">Leaf</tissue>
    </source>
</reference>
<dbReference type="InterPro" id="IPR036397">
    <property type="entry name" value="RNaseH_sf"/>
</dbReference>
<dbReference type="Pfam" id="PF13966">
    <property type="entry name" value="zf-RVT"/>
    <property type="match status" value="1"/>
</dbReference>
<dbReference type="GO" id="GO:0004523">
    <property type="term" value="F:RNA-DNA hybrid ribonuclease activity"/>
    <property type="evidence" value="ECO:0007669"/>
    <property type="project" value="InterPro"/>
</dbReference>
<dbReference type="InterPro" id="IPR026960">
    <property type="entry name" value="RVT-Znf"/>
</dbReference>
<dbReference type="InterPro" id="IPR044730">
    <property type="entry name" value="RNase_H-like_dom_plant"/>
</dbReference>
<dbReference type="InterPro" id="IPR012337">
    <property type="entry name" value="RNaseH-like_sf"/>
</dbReference>
<feature type="region of interest" description="Disordered" evidence="1">
    <location>
        <begin position="192"/>
        <end position="224"/>
    </location>
</feature>
<feature type="compositionally biased region" description="Basic and acidic residues" evidence="1">
    <location>
        <begin position="209"/>
        <end position="224"/>
    </location>
</feature>
<dbReference type="Pfam" id="PF13456">
    <property type="entry name" value="RVT_3"/>
    <property type="match status" value="1"/>
</dbReference>
<dbReference type="OrthoDB" id="1166390at2759"/>
<evidence type="ECO:0000313" key="4">
    <source>
        <dbReference type="Proteomes" id="UP000541444"/>
    </source>
</evidence>
<dbReference type="PANTHER" id="PTHR31286">
    <property type="entry name" value="GLYCINE-RICH CELL WALL STRUCTURAL PROTEIN 1.8-LIKE"/>
    <property type="match status" value="1"/>
</dbReference>
<dbReference type="GO" id="GO:0003676">
    <property type="term" value="F:nucleic acid binding"/>
    <property type="evidence" value="ECO:0007669"/>
    <property type="project" value="InterPro"/>
</dbReference>
<comment type="caution">
    <text evidence="3">The sequence shown here is derived from an EMBL/GenBank/DDBJ whole genome shotgun (WGS) entry which is preliminary data.</text>
</comment>
<feature type="region of interest" description="Disordered" evidence="1">
    <location>
        <begin position="1"/>
        <end position="54"/>
    </location>
</feature>
<dbReference type="SUPFAM" id="SSF53098">
    <property type="entry name" value="Ribonuclease H-like"/>
    <property type="match status" value="1"/>
</dbReference>
<dbReference type="EMBL" id="JACGCM010002300">
    <property type="protein sequence ID" value="KAF6141653.1"/>
    <property type="molecule type" value="Genomic_DNA"/>
</dbReference>
<dbReference type="CDD" id="cd06222">
    <property type="entry name" value="RNase_H_like"/>
    <property type="match status" value="1"/>
</dbReference>
<dbReference type="AlphaFoldDB" id="A0A7J7LGA0"/>
<gene>
    <name evidence="3" type="ORF">GIB67_001205</name>
</gene>
<dbReference type="Gene3D" id="3.30.420.10">
    <property type="entry name" value="Ribonuclease H-like superfamily/Ribonuclease H"/>
    <property type="match status" value="1"/>
</dbReference>